<dbReference type="PANTHER" id="PTHR11985">
    <property type="entry name" value="GLYCEROL-3-PHOSPHATE DEHYDROGENASE"/>
    <property type="match status" value="1"/>
</dbReference>
<dbReference type="AlphaFoldDB" id="A0A8T4J7Z0"/>
<comment type="cofactor">
    <cofactor evidence="1">
        <name>FAD</name>
        <dbReference type="ChEBI" id="CHEBI:57692"/>
    </cofactor>
</comment>
<dbReference type="EMBL" id="JAGSMN010002559">
    <property type="protein sequence ID" value="MBR7679332.1"/>
    <property type="molecule type" value="Genomic_DNA"/>
</dbReference>
<comment type="similarity">
    <text evidence="2">Belongs to the FAD-dependent glycerol-3-phosphate dehydrogenase family.</text>
</comment>
<dbReference type="GO" id="GO:0046168">
    <property type="term" value="P:glycerol-3-phosphate catabolic process"/>
    <property type="evidence" value="ECO:0007669"/>
    <property type="project" value="TreeGrafter"/>
</dbReference>
<evidence type="ECO:0000256" key="5">
    <source>
        <dbReference type="ARBA" id="ARBA00023002"/>
    </source>
</evidence>
<keyword evidence="8" id="KW-1185">Reference proteome</keyword>
<evidence type="ECO:0000313" key="7">
    <source>
        <dbReference type="EMBL" id="MBR7679332.1"/>
    </source>
</evidence>
<feature type="non-terminal residue" evidence="7">
    <location>
        <position position="1"/>
    </location>
</feature>
<protein>
    <submittedName>
        <fullName evidence="7">FAD-dependent oxidoreductase</fullName>
    </submittedName>
</protein>
<gene>
    <name evidence="7" type="ORF">KDA82_41675</name>
</gene>
<evidence type="ECO:0000256" key="4">
    <source>
        <dbReference type="ARBA" id="ARBA00022827"/>
    </source>
</evidence>
<evidence type="ECO:0000313" key="8">
    <source>
        <dbReference type="Proteomes" id="UP000675554"/>
    </source>
</evidence>
<name>A0A8T4J7Z0_9ACTN</name>
<accession>A0A8T4J7Z0</accession>
<proteinExistence type="inferred from homology"/>
<evidence type="ECO:0000259" key="6">
    <source>
        <dbReference type="Pfam" id="PF01266"/>
    </source>
</evidence>
<sequence length="85" mass="8908">GGGILGTSVAWHAAQSGLRVAMVDAGDFAGATSSASSKLVHGGLRYLQTGAVKLVAENHHERRVLAKDVAPHLVNPLTFYLPVYK</sequence>
<feature type="domain" description="FAD dependent oxidoreductase" evidence="6">
    <location>
        <begin position="1"/>
        <end position="84"/>
    </location>
</feature>
<organism evidence="7 8">
    <name type="scientific">Streptomyces daliensis</name>
    <dbReference type="NCBI Taxonomy" id="299421"/>
    <lineage>
        <taxon>Bacteria</taxon>
        <taxon>Bacillati</taxon>
        <taxon>Actinomycetota</taxon>
        <taxon>Actinomycetes</taxon>
        <taxon>Kitasatosporales</taxon>
        <taxon>Streptomycetaceae</taxon>
        <taxon>Streptomyces</taxon>
    </lineage>
</organism>
<evidence type="ECO:0000256" key="3">
    <source>
        <dbReference type="ARBA" id="ARBA00022630"/>
    </source>
</evidence>
<keyword evidence="3" id="KW-0285">Flavoprotein</keyword>
<reference evidence="7" key="1">
    <citation type="submission" date="2021-04" db="EMBL/GenBank/DDBJ databases">
        <title>Sequencing of actinobacteria type strains.</title>
        <authorList>
            <person name="Nguyen G.-S."/>
            <person name="Wentzel A."/>
        </authorList>
    </citation>
    <scope>NUCLEOTIDE SEQUENCE</scope>
    <source>
        <strain evidence="7">DSM 42095</strain>
    </source>
</reference>
<dbReference type="PANTHER" id="PTHR11985:SF31">
    <property type="entry name" value="GLYCEROL-3-PHOSPHATE DEHYDROGENASE 2"/>
    <property type="match status" value="1"/>
</dbReference>
<evidence type="ECO:0000256" key="1">
    <source>
        <dbReference type="ARBA" id="ARBA00001974"/>
    </source>
</evidence>
<dbReference type="InterPro" id="IPR006076">
    <property type="entry name" value="FAD-dep_OxRdtase"/>
</dbReference>
<keyword evidence="4" id="KW-0274">FAD</keyword>
<dbReference type="SUPFAM" id="SSF51905">
    <property type="entry name" value="FAD/NAD(P)-binding domain"/>
    <property type="match status" value="1"/>
</dbReference>
<dbReference type="Gene3D" id="3.50.50.60">
    <property type="entry name" value="FAD/NAD(P)-binding domain"/>
    <property type="match status" value="1"/>
</dbReference>
<dbReference type="GO" id="GO:0004368">
    <property type="term" value="F:glycerol-3-phosphate dehydrogenase (quinone) activity"/>
    <property type="evidence" value="ECO:0007669"/>
    <property type="project" value="InterPro"/>
</dbReference>
<keyword evidence="5" id="KW-0560">Oxidoreductase</keyword>
<dbReference type="Proteomes" id="UP000675554">
    <property type="component" value="Unassembled WGS sequence"/>
</dbReference>
<evidence type="ECO:0000256" key="2">
    <source>
        <dbReference type="ARBA" id="ARBA00007330"/>
    </source>
</evidence>
<comment type="caution">
    <text evidence="7">The sequence shown here is derived from an EMBL/GenBank/DDBJ whole genome shotgun (WGS) entry which is preliminary data.</text>
</comment>
<dbReference type="InterPro" id="IPR000447">
    <property type="entry name" value="G3P_DH_FAD-dep"/>
</dbReference>
<dbReference type="InterPro" id="IPR036188">
    <property type="entry name" value="FAD/NAD-bd_sf"/>
</dbReference>
<feature type="non-terminal residue" evidence="7">
    <location>
        <position position="85"/>
    </location>
</feature>
<dbReference type="Pfam" id="PF01266">
    <property type="entry name" value="DAO"/>
    <property type="match status" value="1"/>
</dbReference>